<keyword evidence="3" id="KW-0201">Cytochrome c-type biogenesis</keyword>
<protein>
    <submittedName>
        <fullName evidence="7">DsbE family thiol:disulfide interchange protein</fullName>
    </submittedName>
</protein>
<keyword evidence="4" id="KW-1015">Disulfide bond</keyword>
<evidence type="ECO:0000256" key="2">
    <source>
        <dbReference type="ARBA" id="ARBA00007758"/>
    </source>
</evidence>
<evidence type="ECO:0000256" key="4">
    <source>
        <dbReference type="ARBA" id="ARBA00023157"/>
    </source>
</evidence>
<dbReference type="AlphaFoldDB" id="A0A7X4W2D2"/>
<dbReference type="PANTHER" id="PTHR42852">
    <property type="entry name" value="THIOL:DISULFIDE INTERCHANGE PROTEIN DSBE"/>
    <property type="match status" value="1"/>
</dbReference>
<keyword evidence="8" id="KW-1185">Reference proteome</keyword>
<evidence type="ECO:0000313" key="8">
    <source>
        <dbReference type="Proteomes" id="UP000448235"/>
    </source>
</evidence>
<comment type="subcellular location">
    <subcellularLocation>
        <location evidence="1">Cell inner membrane</location>
        <topology evidence="1">Single-pass membrane protein</topology>
        <orientation evidence="1">Periplasmic side</orientation>
    </subcellularLocation>
</comment>
<dbReference type="Pfam" id="PF08534">
    <property type="entry name" value="Redoxin"/>
    <property type="match status" value="1"/>
</dbReference>
<dbReference type="PANTHER" id="PTHR42852:SF6">
    <property type="entry name" value="THIOL:DISULFIDE INTERCHANGE PROTEIN DSBE"/>
    <property type="match status" value="1"/>
</dbReference>
<dbReference type="InterPro" id="IPR050553">
    <property type="entry name" value="Thioredoxin_ResA/DsbE_sf"/>
</dbReference>
<dbReference type="GO" id="GO:0017004">
    <property type="term" value="P:cytochrome complex assembly"/>
    <property type="evidence" value="ECO:0007669"/>
    <property type="project" value="UniProtKB-KW"/>
</dbReference>
<dbReference type="GO" id="GO:0015036">
    <property type="term" value="F:disulfide oxidoreductase activity"/>
    <property type="evidence" value="ECO:0007669"/>
    <property type="project" value="InterPro"/>
</dbReference>
<dbReference type="Gene3D" id="3.40.30.10">
    <property type="entry name" value="Glutaredoxin"/>
    <property type="match status" value="1"/>
</dbReference>
<reference evidence="7 8" key="1">
    <citation type="submission" date="2019-12" db="EMBL/GenBank/DDBJ databases">
        <title>Draft genome sequencing of Halomonas icarensis D1-1.</title>
        <authorList>
            <person name="Pandiyan K."/>
            <person name="Kushwaha P."/>
            <person name="Gowdham M."/>
            <person name="Chakdar H."/>
            <person name="Singh A."/>
            <person name="Kumar M."/>
            <person name="Saxena A.K."/>
        </authorList>
    </citation>
    <scope>NUCLEOTIDE SEQUENCE [LARGE SCALE GENOMIC DNA]</scope>
    <source>
        <strain evidence="7 8">D1-1</strain>
    </source>
</reference>
<dbReference type="InterPro" id="IPR004799">
    <property type="entry name" value="Periplasmic_diS_OxRdtase_DsbE"/>
</dbReference>
<dbReference type="Proteomes" id="UP000448235">
    <property type="component" value="Unassembled WGS sequence"/>
</dbReference>
<comment type="caution">
    <text evidence="7">The sequence shown here is derived from an EMBL/GenBank/DDBJ whole genome shotgun (WGS) entry which is preliminary data.</text>
</comment>
<gene>
    <name evidence="7" type="ORF">GRB80_13045</name>
</gene>
<dbReference type="InterPro" id="IPR013740">
    <property type="entry name" value="Redoxin"/>
</dbReference>
<evidence type="ECO:0000313" key="7">
    <source>
        <dbReference type="EMBL" id="NAW13768.1"/>
    </source>
</evidence>
<feature type="domain" description="Thioredoxin" evidence="6">
    <location>
        <begin position="35"/>
        <end position="177"/>
    </location>
</feature>
<accession>A0A7X4W2D2</accession>
<dbReference type="NCBIfam" id="TIGR00385">
    <property type="entry name" value="dsbE"/>
    <property type="match status" value="1"/>
</dbReference>
<dbReference type="GO" id="GO:0030288">
    <property type="term" value="C:outer membrane-bounded periplasmic space"/>
    <property type="evidence" value="ECO:0007669"/>
    <property type="project" value="InterPro"/>
</dbReference>
<dbReference type="InterPro" id="IPR036249">
    <property type="entry name" value="Thioredoxin-like_sf"/>
</dbReference>
<organism evidence="7 8">
    <name type="scientific">Halomonas icarae</name>
    <dbReference type="NCBI Taxonomy" id="2691040"/>
    <lineage>
        <taxon>Bacteria</taxon>
        <taxon>Pseudomonadati</taxon>
        <taxon>Pseudomonadota</taxon>
        <taxon>Gammaproteobacteria</taxon>
        <taxon>Oceanospirillales</taxon>
        <taxon>Halomonadaceae</taxon>
        <taxon>Halomonas</taxon>
    </lineage>
</organism>
<name>A0A7X4W2D2_9GAMM</name>
<dbReference type="GO" id="GO:0005886">
    <property type="term" value="C:plasma membrane"/>
    <property type="evidence" value="ECO:0007669"/>
    <property type="project" value="UniProtKB-SubCell"/>
</dbReference>
<dbReference type="PROSITE" id="PS51352">
    <property type="entry name" value="THIOREDOXIN_2"/>
    <property type="match status" value="1"/>
</dbReference>
<sequence>MNRRLLLLLPLAGFLALAVFLYQGLSLNPFHRESALMARDFPEFDLATLKAPERRVNRDLLTTGELTLVNVWGEWCPECKREMPQLLDLAERHDIRLVGVSWKDTREKALGFLEEFGDPFEVNIFDPENKLAFELGVYGAPETFLVDGDGVIRYHHTGYIAPNDVAETILPEVEQWR</sequence>
<evidence type="ECO:0000259" key="6">
    <source>
        <dbReference type="PROSITE" id="PS51352"/>
    </source>
</evidence>
<dbReference type="SUPFAM" id="SSF52833">
    <property type="entry name" value="Thioredoxin-like"/>
    <property type="match status" value="1"/>
</dbReference>
<comment type="similarity">
    <text evidence="2">Belongs to the thioredoxin family. DsbE subfamily.</text>
</comment>
<dbReference type="InterPro" id="IPR013766">
    <property type="entry name" value="Thioredoxin_domain"/>
</dbReference>
<evidence type="ECO:0000256" key="1">
    <source>
        <dbReference type="ARBA" id="ARBA00004383"/>
    </source>
</evidence>
<keyword evidence="5" id="KW-0676">Redox-active center</keyword>
<dbReference type="EMBL" id="WUTS01000001">
    <property type="protein sequence ID" value="NAW13768.1"/>
    <property type="molecule type" value="Genomic_DNA"/>
</dbReference>
<evidence type="ECO:0000256" key="3">
    <source>
        <dbReference type="ARBA" id="ARBA00022748"/>
    </source>
</evidence>
<dbReference type="RefSeq" id="WP_132042717.1">
    <property type="nucleotide sequence ID" value="NZ_JARWMY010000001.1"/>
</dbReference>
<proteinExistence type="inferred from homology"/>
<evidence type="ECO:0000256" key="5">
    <source>
        <dbReference type="ARBA" id="ARBA00023284"/>
    </source>
</evidence>
<dbReference type="CDD" id="cd03010">
    <property type="entry name" value="TlpA_like_DsbE"/>
    <property type="match status" value="1"/>
</dbReference>